<dbReference type="Proteomes" id="UP000277577">
    <property type="component" value="Chromosome"/>
</dbReference>
<dbReference type="AlphaFoldDB" id="A0A0W0S7K6"/>
<dbReference type="RefSeq" id="WP_155832656.1">
    <property type="nucleotide sequence ID" value="NZ_CAAAIT010000002.1"/>
</dbReference>
<accession>A0A0W0S7K6</accession>
<protein>
    <submittedName>
        <fullName evidence="1">Hemoglobin (Protozoan/cyanobacterial globin family)</fullName>
    </submittedName>
</protein>
<dbReference type="GO" id="GO:0019825">
    <property type="term" value="F:oxygen binding"/>
    <property type="evidence" value="ECO:0007669"/>
    <property type="project" value="InterPro"/>
</dbReference>
<dbReference type="EMBL" id="LR134173">
    <property type="protein sequence ID" value="VEB36576.1"/>
    <property type="molecule type" value="Genomic_DNA"/>
</dbReference>
<dbReference type="OrthoDB" id="9795814at2"/>
<evidence type="ECO:0000313" key="4">
    <source>
        <dbReference type="Proteomes" id="UP000277577"/>
    </source>
</evidence>
<dbReference type="InterPro" id="IPR012292">
    <property type="entry name" value="Globin/Proto"/>
</dbReference>
<name>A0A0W0S7K6_9GAMM</name>
<organism evidence="1 3">
    <name type="scientific">Legionella cherrii</name>
    <dbReference type="NCBI Taxonomy" id="28084"/>
    <lineage>
        <taxon>Bacteria</taxon>
        <taxon>Pseudomonadati</taxon>
        <taxon>Pseudomonadota</taxon>
        <taxon>Gammaproteobacteria</taxon>
        <taxon>Legionellales</taxon>
        <taxon>Legionellaceae</taxon>
        <taxon>Legionella</taxon>
    </lineage>
</organism>
<proteinExistence type="predicted"/>
<dbReference type="InterPro" id="IPR009050">
    <property type="entry name" value="Globin-like_sf"/>
</dbReference>
<sequence length="54" mass="6404">MNQCIRALGNQKAVNSVVDMVSRQILRNEHVSHFFDNIDMEQQSLKQREFFTHL</sequence>
<dbReference type="Proteomes" id="UP000054921">
    <property type="component" value="Unassembled WGS sequence"/>
</dbReference>
<keyword evidence="4" id="KW-1185">Reference proteome</keyword>
<evidence type="ECO:0000313" key="1">
    <source>
        <dbReference type="EMBL" id="KTC79113.1"/>
    </source>
</evidence>
<dbReference type="SUPFAM" id="SSF46458">
    <property type="entry name" value="Globin-like"/>
    <property type="match status" value="1"/>
</dbReference>
<dbReference type="PATRIC" id="fig|28084.5.peg.1231"/>
<reference evidence="1 3" key="1">
    <citation type="submission" date="2015-11" db="EMBL/GenBank/DDBJ databases">
        <title>Genomic analysis of 38 Legionella species identifies large and diverse effector repertoires.</title>
        <authorList>
            <person name="Burstein D."/>
            <person name="Amaro F."/>
            <person name="Zusman T."/>
            <person name="Lifshitz Z."/>
            <person name="Cohen O."/>
            <person name="Gilbert J.A."/>
            <person name="Pupko T."/>
            <person name="Shuman H.A."/>
            <person name="Segal G."/>
        </authorList>
    </citation>
    <scope>NUCLEOTIDE SEQUENCE [LARGE SCALE GENOMIC DNA]</scope>
    <source>
        <strain evidence="1 3">ORW</strain>
    </source>
</reference>
<gene>
    <name evidence="2" type="primary">glbN</name>
    <name evidence="1" type="ORF">Lche_1133</name>
    <name evidence="2" type="ORF">NCTC11976_01780</name>
</gene>
<reference evidence="2 4" key="2">
    <citation type="submission" date="2018-12" db="EMBL/GenBank/DDBJ databases">
        <authorList>
            <consortium name="Pathogen Informatics"/>
        </authorList>
    </citation>
    <scope>NUCLEOTIDE SEQUENCE [LARGE SCALE GENOMIC DNA]</scope>
    <source>
        <strain evidence="2 4">NCTC11976</strain>
    </source>
</reference>
<evidence type="ECO:0000313" key="2">
    <source>
        <dbReference type="EMBL" id="VEB36576.1"/>
    </source>
</evidence>
<dbReference type="EMBL" id="LNXW01000013">
    <property type="protein sequence ID" value="KTC79113.1"/>
    <property type="molecule type" value="Genomic_DNA"/>
</dbReference>
<dbReference type="STRING" id="28084.Lche_1133"/>
<evidence type="ECO:0000313" key="3">
    <source>
        <dbReference type="Proteomes" id="UP000054921"/>
    </source>
</evidence>
<dbReference type="Gene3D" id="1.10.490.10">
    <property type="entry name" value="Globins"/>
    <property type="match status" value="1"/>
</dbReference>
<dbReference type="GO" id="GO:0020037">
    <property type="term" value="F:heme binding"/>
    <property type="evidence" value="ECO:0007669"/>
    <property type="project" value="InterPro"/>
</dbReference>